<name>A0ABY8FNJ3_9SPHN</name>
<proteinExistence type="predicted"/>
<dbReference type="EMBL" id="CP121106">
    <property type="protein sequence ID" value="WFL76586.1"/>
    <property type="molecule type" value="Genomic_DNA"/>
</dbReference>
<evidence type="ECO:0000313" key="2">
    <source>
        <dbReference type="Proteomes" id="UP001215827"/>
    </source>
</evidence>
<evidence type="ECO:0008006" key="3">
    <source>
        <dbReference type="Google" id="ProtNLM"/>
    </source>
</evidence>
<gene>
    <name evidence="1" type="ORF">P7228_11330</name>
</gene>
<dbReference type="Proteomes" id="UP001215827">
    <property type="component" value="Chromosome"/>
</dbReference>
<reference evidence="1 2" key="1">
    <citation type="submission" date="2023-03" db="EMBL/GenBank/DDBJ databases">
        <title>Altererythrobacter sp. CAU 1644 isolated from sand.</title>
        <authorList>
            <person name="Kim W."/>
        </authorList>
    </citation>
    <scope>NUCLEOTIDE SEQUENCE [LARGE SCALE GENOMIC DNA]</scope>
    <source>
        <strain evidence="1 2">CAU 1644</strain>
    </source>
</reference>
<sequence>MNKQPNSPFEKYVEVTFERLVLAHLEDAADQFSKASQEPLRLFLAARSVHLALMTALSAAMSGTDGIGAMPKSYREDWITFFEDTRHGLRETPPTRMLGFNAMLDRASQERVGWFHKPLELADETRSKLNRLTALRDWVEHPRPDHHFIEPEWIYEAIAPGVELTESCFSLVSHRLDEPDEERALSLLNQLKIEISQTNKAGPRAGAS</sequence>
<dbReference type="RefSeq" id="WP_278015351.1">
    <property type="nucleotide sequence ID" value="NZ_CP121106.1"/>
</dbReference>
<protein>
    <recommendedName>
        <fullName evidence="3">AbiV family abortive infection protein</fullName>
    </recommendedName>
</protein>
<evidence type="ECO:0000313" key="1">
    <source>
        <dbReference type="EMBL" id="WFL76586.1"/>
    </source>
</evidence>
<organism evidence="1 2">
    <name type="scientific">Altererythrobacter arenosus</name>
    <dbReference type="NCBI Taxonomy" id="3032592"/>
    <lineage>
        <taxon>Bacteria</taxon>
        <taxon>Pseudomonadati</taxon>
        <taxon>Pseudomonadota</taxon>
        <taxon>Alphaproteobacteria</taxon>
        <taxon>Sphingomonadales</taxon>
        <taxon>Erythrobacteraceae</taxon>
        <taxon>Altererythrobacter</taxon>
    </lineage>
</organism>
<accession>A0ABY8FNJ3</accession>
<keyword evidence="2" id="KW-1185">Reference proteome</keyword>